<dbReference type="Gene3D" id="3.40.710.10">
    <property type="entry name" value="DD-peptidase/beta-lactamase superfamily"/>
    <property type="match status" value="1"/>
</dbReference>
<dbReference type="PANTHER" id="PTHR30627:SF2">
    <property type="entry name" value="PEPTIDOGLYCAN D,D-TRANSPEPTIDASE MRDA"/>
    <property type="match status" value="1"/>
</dbReference>
<dbReference type="RefSeq" id="WP_062283032.1">
    <property type="nucleotide sequence ID" value="NZ_DF968181.1"/>
</dbReference>
<dbReference type="SUPFAM" id="SSF56519">
    <property type="entry name" value="Penicillin binding protein dimerisation domain"/>
    <property type="match status" value="1"/>
</dbReference>
<comment type="subcellular location">
    <subcellularLocation>
        <location evidence="2">Cell membrane</location>
    </subcellularLocation>
    <subcellularLocation>
        <location evidence="1">Membrane</location>
        <topology evidence="1">Single-pass membrane protein</topology>
    </subcellularLocation>
</comment>
<dbReference type="Proteomes" id="UP000053370">
    <property type="component" value="Unassembled WGS sequence"/>
</dbReference>
<dbReference type="GO" id="GO:0005886">
    <property type="term" value="C:plasma membrane"/>
    <property type="evidence" value="ECO:0007669"/>
    <property type="project" value="UniProtKB-SubCell"/>
</dbReference>
<feature type="transmembrane region" description="Helical" evidence="14">
    <location>
        <begin position="18"/>
        <end position="36"/>
    </location>
</feature>
<evidence type="ECO:0000259" key="16">
    <source>
        <dbReference type="Pfam" id="PF03717"/>
    </source>
</evidence>
<keyword evidence="18" id="KW-1185">Reference proteome</keyword>
<evidence type="ECO:0000256" key="14">
    <source>
        <dbReference type="SAM" id="Phobius"/>
    </source>
</evidence>
<dbReference type="STRING" id="1678840.ATC1_131552"/>
<evidence type="ECO:0000256" key="7">
    <source>
        <dbReference type="ARBA" id="ARBA00022692"/>
    </source>
</evidence>
<dbReference type="InterPro" id="IPR005311">
    <property type="entry name" value="PBP_dimer"/>
</dbReference>
<dbReference type="GO" id="GO:0006508">
    <property type="term" value="P:proteolysis"/>
    <property type="evidence" value="ECO:0007669"/>
    <property type="project" value="UniProtKB-KW"/>
</dbReference>
<keyword evidence="5" id="KW-0997">Cell inner membrane</keyword>
<evidence type="ECO:0000256" key="9">
    <source>
        <dbReference type="ARBA" id="ARBA00022960"/>
    </source>
</evidence>
<dbReference type="GO" id="GO:0008658">
    <property type="term" value="F:penicillin binding"/>
    <property type="evidence" value="ECO:0007669"/>
    <property type="project" value="InterPro"/>
</dbReference>
<dbReference type="EMBL" id="DF968181">
    <property type="protein sequence ID" value="GAP41560.1"/>
    <property type="molecule type" value="Genomic_DNA"/>
</dbReference>
<organism evidence="17">
    <name type="scientific">Flexilinea flocculi</name>
    <dbReference type="NCBI Taxonomy" id="1678840"/>
    <lineage>
        <taxon>Bacteria</taxon>
        <taxon>Bacillati</taxon>
        <taxon>Chloroflexota</taxon>
        <taxon>Anaerolineae</taxon>
        <taxon>Anaerolineales</taxon>
        <taxon>Anaerolineaceae</taxon>
        <taxon>Flexilinea</taxon>
    </lineage>
</organism>
<evidence type="ECO:0000259" key="15">
    <source>
        <dbReference type="Pfam" id="PF00905"/>
    </source>
</evidence>
<dbReference type="AlphaFoldDB" id="A0A0S7BY75"/>
<keyword evidence="10" id="KW-0573">Peptidoglycan synthesis</keyword>
<evidence type="ECO:0000256" key="11">
    <source>
        <dbReference type="ARBA" id="ARBA00022989"/>
    </source>
</evidence>
<dbReference type="GO" id="GO:0071555">
    <property type="term" value="P:cell wall organization"/>
    <property type="evidence" value="ECO:0007669"/>
    <property type="project" value="UniProtKB-KW"/>
</dbReference>
<dbReference type="InterPro" id="IPR001460">
    <property type="entry name" value="PCN-bd_Tpept"/>
</dbReference>
<sequence length="691" mass="76852">MIDHQKNTKLDFSNKRLVVFYIVFLGIMLFYIYKLFSIQIINGDYYLELADENRISVVKEQTTRGIIYDRNGVVLARNVPTYDIVITPAELPEDEGDIQNIYRKLSALIDVPVNKGEINDETVRLYSECSPDFGITQTVFIASSLSPYKQTGIKCDVDEKTAMEIQELSSEMPGVSVRVNSIREYPTGYDTSEIIGFLGPIPDLISDEMEERGFILDKDKYGYGGVESSLQDILSGKNGRRVVEVDVAGLELRDLEPPKEPVPGYNIKLTIDVRLQQVARAALLDTMNFYNNISVTGPITYDGAAIAMNPKTGEILAMVSEPTYDNNRMTRYIPAYYYQQLSMDLSKPLMNHAIQVAQPPGSVFKIVTGIGSINEKVVAPDYYVHCPGHIFVTQSFSPNDPGSQQEYVCHLRTGHGQVDYIHALAWSCNIYFNKVGGGYQNEVPEGLGIDRLGQYAHALGYGEYSGIELDGEEDGLIPTKTWKRVNQGESWATGDTYLASMGQGYITASPLQVLGSFVTVANRGIHIKPTIIREVLDERSNVVLPFTPQILWDITKDPKIMVYDEDGVETGEYKTVDPKVIELTRQGLRLVTQPGGTGEQAFAGDSHQTSAKTGTAEYCDDIATQKGICRFGAWPAHAWTVAYAPYDDPEIAVVAFMYNGKEGAFMAGYPVRRIIDNYFLLKEYDAEKAGG</sequence>
<dbReference type="GO" id="GO:0071972">
    <property type="term" value="F:peptidoglycan L,D-transpeptidase activity"/>
    <property type="evidence" value="ECO:0007669"/>
    <property type="project" value="TreeGrafter"/>
</dbReference>
<keyword evidence="11 14" id="KW-1133">Transmembrane helix</keyword>
<name>A0A0S7BY75_9CHLR</name>
<evidence type="ECO:0000256" key="2">
    <source>
        <dbReference type="ARBA" id="ARBA00004236"/>
    </source>
</evidence>
<accession>A0A0S7BY75</accession>
<evidence type="ECO:0000256" key="4">
    <source>
        <dbReference type="ARBA" id="ARBA00022475"/>
    </source>
</evidence>
<dbReference type="GO" id="GO:0009002">
    <property type="term" value="F:serine-type D-Ala-D-Ala carboxypeptidase activity"/>
    <property type="evidence" value="ECO:0007669"/>
    <property type="project" value="InterPro"/>
</dbReference>
<keyword evidence="8" id="KW-0378">Hydrolase</keyword>
<gene>
    <name evidence="17" type="ORF">ATC1_131552</name>
</gene>
<dbReference type="Pfam" id="PF00905">
    <property type="entry name" value="Transpeptidase"/>
    <property type="match status" value="1"/>
</dbReference>
<evidence type="ECO:0000313" key="18">
    <source>
        <dbReference type="Proteomes" id="UP000053370"/>
    </source>
</evidence>
<feature type="domain" description="Penicillin-binding protein dimerisation" evidence="16">
    <location>
        <begin position="61"/>
        <end position="253"/>
    </location>
</feature>
<evidence type="ECO:0000256" key="1">
    <source>
        <dbReference type="ARBA" id="ARBA00004167"/>
    </source>
</evidence>
<dbReference type="PATRIC" id="fig|1678840.3.peg.3038"/>
<keyword evidence="4" id="KW-1003">Cell membrane</keyword>
<protein>
    <submittedName>
        <fullName evidence="17">Penicillin-binding protein 2</fullName>
    </submittedName>
</protein>
<dbReference type="InterPro" id="IPR036138">
    <property type="entry name" value="PBP_dimer_sf"/>
</dbReference>
<evidence type="ECO:0000256" key="3">
    <source>
        <dbReference type="ARBA" id="ARBA00007171"/>
    </source>
</evidence>
<dbReference type="SUPFAM" id="SSF56601">
    <property type="entry name" value="beta-lactamase/transpeptidase-like"/>
    <property type="match status" value="1"/>
</dbReference>
<feature type="domain" description="Penicillin-binding protein transpeptidase" evidence="15">
    <location>
        <begin position="303"/>
        <end position="661"/>
    </location>
</feature>
<dbReference type="GO" id="GO:0009252">
    <property type="term" value="P:peptidoglycan biosynthetic process"/>
    <property type="evidence" value="ECO:0007669"/>
    <property type="project" value="UniProtKB-KW"/>
</dbReference>
<keyword evidence="6" id="KW-0645">Protease</keyword>
<dbReference type="InterPro" id="IPR012338">
    <property type="entry name" value="Beta-lactam/transpept-like"/>
</dbReference>
<dbReference type="InterPro" id="IPR050515">
    <property type="entry name" value="Beta-lactam/transpept"/>
</dbReference>
<evidence type="ECO:0000313" key="17">
    <source>
        <dbReference type="EMBL" id="GAP41560.1"/>
    </source>
</evidence>
<evidence type="ECO:0000256" key="13">
    <source>
        <dbReference type="ARBA" id="ARBA00023316"/>
    </source>
</evidence>
<evidence type="ECO:0000256" key="12">
    <source>
        <dbReference type="ARBA" id="ARBA00023136"/>
    </source>
</evidence>
<evidence type="ECO:0000256" key="6">
    <source>
        <dbReference type="ARBA" id="ARBA00022670"/>
    </source>
</evidence>
<dbReference type="Pfam" id="PF03717">
    <property type="entry name" value="PBP_dimer"/>
    <property type="match status" value="1"/>
</dbReference>
<proteinExistence type="inferred from homology"/>
<comment type="similarity">
    <text evidence="3">Belongs to the transpeptidase family.</text>
</comment>
<keyword evidence="9" id="KW-0133">Cell shape</keyword>
<keyword evidence="13" id="KW-0961">Cell wall biogenesis/degradation</keyword>
<evidence type="ECO:0000256" key="10">
    <source>
        <dbReference type="ARBA" id="ARBA00022984"/>
    </source>
</evidence>
<dbReference type="Gene3D" id="3.90.1310.10">
    <property type="entry name" value="Penicillin-binding protein 2a (Domain 2)"/>
    <property type="match status" value="1"/>
</dbReference>
<reference evidence="17" key="1">
    <citation type="journal article" date="2015" name="Genome Announc.">
        <title>Draft Genome Sequence of Anaerolineae Strain TC1, a Novel Isolate from a Methanogenic Wastewater Treatment System.</title>
        <authorList>
            <person name="Matsuura N."/>
            <person name="Tourlousse D.M."/>
            <person name="Sun L."/>
            <person name="Toyonaga M."/>
            <person name="Kuroda K."/>
            <person name="Ohashi A."/>
            <person name="Cruz R."/>
            <person name="Yamaguchi T."/>
            <person name="Sekiguchi Y."/>
        </authorList>
    </citation>
    <scope>NUCLEOTIDE SEQUENCE [LARGE SCALE GENOMIC DNA]</scope>
    <source>
        <strain evidence="17">TC1</strain>
    </source>
</reference>
<evidence type="ECO:0000256" key="8">
    <source>
        <dbReference type="ARBA" id="ARBA00022801"/>
    </source>
</evidence>
<dbReference type="PANTHER" id="PTHR30627">
    <property type="entry name" value="PEPTIDOGLYCAN D,D-TRANSPEPTIDASE"/>
    <property type="match status" value="1"/>
</dbReference>
<dbReference type="InterPro" id="IPR017790">
    <property type="entry name" value="Penicillin-binding_protein_2"/>
</dbReference>
<dbReference type="NCBIfam" id="TIGR03423">
    <property type="entry name" value="pbp2_mrdA"/>
    <property type="match status" value="1"/>
</dbReference>
<dbReference type="GO" id="GO:0008360">
    <property type="term" value="P:regulation of cell shape"/>
    <property type="evidence" value="ECO:0007669"/>
    <property type="project" value="UniProtKB-KW"/>
</dbReference>
<evidence type="ECO:0000256" key="5">
    <source>
        <dbReference type="ARBA" id="ARBA00022519"/>
    </source>
</evidence>
<dbReference type="OrthoDB" id="9770103at2"/>
<keyword evidence="12 14" id="KW-0472">Membrane</keyword>
<keyword evidence="7 14" id="KW-0812">Transmembrane</keyword>